<sequence>MVRTSRRTFLLGTGASLAATVGTRSRPASARQRDDGAVPLANEQLLVEYPLKRLRNEVVSGGPPKDGIPSIDDPKFTGVADADERLQPGDIVFGVAKGDDVKAYPQYILVWHEITNDTLDGTPVSVTYCPLTGTALGFERGETTFGVSGDLLNNNLVMYDRATDSRWPQMLGTAIEGAHEGESLREFRLVWTTWEQWKRRHPETEVLSEDTGYIRDYGGDTYGTYNPRGGYYTSSNTLFDRLQNDDRYPLKKVVLGARTPTDATAFVEDALRKRGLVEGQLGDSPVVAVYDSALDTAYIYRTPDSASINRKNGAVAVNGSTYSPADLPLDRVYGYDAMWFAWVGMYPNTGVHD</sequence>
<proteinExistence type="predicted"/>
<dbReference type="GeneID" id="73047589"/>
<name>A0ABD5Q858_9EURY</name>
<evidence type="ECO:0000313" key="1">
    <source>
        <dbReference type="EMBL" id="MFC4826858.1"/>
    </source>
</evidence>
<dbReference type="InterPro" id="IPR006311">
    <property type="entry name" value="TAT_signal"/>
</dbReference>
<reference evidence="1 2" key="1">
    <citation type="journal article" date="2019" name="Int. J. Syst. Evol. Microbiol.">
        <title>The Global Catalogue of Microorganisms (GCM) 10K type strain sequencing project: providing services to taxonomists for standard genome sequencing and annotation.</title>
        <authorList>
            <consortium name="The Broad Institute Genomics Platform"/>
            <consortium name="The Broad Institute Genome Sequencing Center for Infectious Disease"/>
            <person name="Wu L."/>
            <person name="Ma J."/>
        </authorList>
    </citation>
    <scope>NUCLEOTIDE SEQUENCE [LARGE SCALE GENOMIC DNA]</scope>
    <source>
        <strain evidence="1 2">XZYJ18</strain>
    </source>
</reference>
<dbReference type="InterPro" id="IPR021516">
    <property type="entry name" value="DUF3179"/>
</dbReference>
<evidence type="ECO:0000313" key="2">
    <source>
        <dbReference type="Proteomes" id="UP001595945"/>
    </source>
</evidence>
<organism evidence="1 2">
    <name type="scientific">Halorussus aquaticus</name>
    <dbReference type="NCBI Taxonomy" id="2953748"/>
    <lineage>
        <taxon>Archaea</taxon>
        <taxon>Methanobacteriati</taxon>
        <taxon>Methanobacteriota</taxon>
        <taxon>Stenosarchaea group</taxon>
        <taxon>Halobacteria</taxon>
        <taxon>Halobacteriales</taxon>
        <taxon>Haladaptataceae</taxon>
        <taxon>Halorussus</taxon>
    </lineage>
</organism>
<accession>A0ABD5Q858</accession>
<keyword evidence="2" id="KW-1185">Reference proteome</keyword>
<comment type="caution">
    <text evidence="1">The sequence shown here is derived from an EMBL/GenBank/DDBJ whole genome shotgun (WGS) entry which is preliminary data.</text>
</comment>
<dbReference type="Pfam" id="PF11376">
    <property type="entry name" value="DUF3179"/>
    <property type="match status" value="1"/>
</dbReference>
<dbReference type="PROSITE" id="PS51318">
    <property type="entry name" value="TAT"/>
    <property type="match status" value="1"/>
</dbReference>
<dbReference type="RefSeq" id="WP_254270517.1">
    <property type="nucleotide sequence ID" value="NZ_CP100402.1"/>
</dbReference>
<dbReference type="Proteomes" id="UP001595945">
    <property type="component" value="Unassembled WGS sequence"/>
</dbReference>
<protein>
    <submittedName>
        <fullName evidence="1">DUF3179 domain-containing protein</fullName>
    </submittedName>
</protein>
<gene>
    <name evidence="1" type="ORF">ACFO9K_21650</name>
</gene>
<dbReference type="EMBL" id="JBHSHT010000004">
    <property type="protein sequence ID" value="MFC4826858.1"/>
    <property type="molecule type" value="Genomic_DNA"/>
</dbReference>
<dbReference type="AlphaFoldDB" id="A0ABD5Q858"/>